<evidence type="ECO:0000256" key="8">
    <source>
        <dbReference type="RuleBase" id="RU003918"/>
    </source>
</evidence>
<dbReference type="PANTHER" id="PTHR30251:SF2">
    <property type="entry name" value="FIMBRIAL CHAPERONE YADV-RELATED"/>
    <property type="match status" value="1"/>
</dbReference>
<dbReference type="Pfam" id="PF02753">
    <property type="entry name" value="PapD_C"/>
    <property type="match status" value="1"/>
</dbReference>
<reference evidence="13" key="1">
    <citation type="submission" date="2018-07" db="EMBL/GenBank/DDBJ databases">
        <authorList>
            <person name="Blom J."/>
        </authorList>
    </citation>
    <scope>NUCLEOTIDE SEQUENCE [LARGE SCALE GENOMIC DNA]</scope>
    <source>
        <strain evidence="13">CCOS 864</strain>
    </source>
</reference>
<evidence type="ECO:0000256" key="1">
    <source>
        <dbReference type="ARBA" id="ARBA00004418"/>
    </source>
</evidence>
<dbReference type="SUPFAM" id="SSF49584">
    <property type="entry name" value="Periplasmic chaperone C-domain"/>
    <property type="match status" value="1"/>
</dbReference>
<dbReference type="SUPFAM" id="SSF49354">
    <property type="entry name" value="PapD-like"/>
    <property type="match status" value="1"/>
</dbReference>
<dbReference type="EMBL" id="UIDD01000010">
    <property type="protein sequence ID" value="SUQ64415.1"/>
    <property type="molecule type" value="Genomic_DNA"/>
</dbReference>
<evidence type="ECO:0000313" key="13">
    <source>
        <dbReference type="Proteomes" id="UP000255177"/>
    </source>
</evidence>
<evidence type="ECO:0000313" key="12">
    <source>
        <dbReference type="EMBL" id="SUQ64415.1"/>
    </source>
</evidence>
<dbReference type="AlphaFoldDB" id="A0A380T395"/>
<feature type="domain" description="Pili assembly chaperone N-terminal" evidence="10">
    <location>
        <begin position="24"/>
        <end position="143"/>
    </location>
</feature>
<evidence type="ECO:0000256" key="3">
    <source>
        <dbReference type="ARBA" id="ARBA00022558"/>
    </source>
</evidence>
<dbReference type="RefSeq" id="WP_115087986.1">
    <property type="nucleotide sequence ID" value="NZ_CBCSFG010000001.1"/>
</dbReference>
<evidence type="ECO:0000259" key="11">
    <source>
        <dbReference type="Pfam" id="PF02753"/>
    </source>
</evidence>
<proteinExistence type="inferred from homology"/>
<feature type="domain" description="Pili assembly chaperone C-terminal" evidence="11">
    <location>
        <begin position="172"/>
        <end position="230"/>
    </location>
</feature>
<dbReference type="Proteomes" id="UP000255177">
    <property type="component" value="Unassembled WGS sequence"/>
</dbReference>
<dbReference type="InterPro" id="IPR001829">
    <property type="entry name" value="Pili_assmbl_chaperone_bac"/>
</dbReference>
<evidence type="ECO:0000259" key="10">
    <source>
        <dbReference type="Pfam" id="PF00345"/>
    </source>
</evidence>
<evidence type="ECO:0000256" key="5">
    <source>
        <dbReference type="ARBA" id="ARBA00022764"/>
    </source>
</evidence>
<dbReference type="InterPro" id="IPR036316">
    <property type="entry name" value="Pili_assmbl_chap_C_dom_sf"/>
</dbReference>
<keyword evidence="7" id="KW-0393">Immunoglobulin domain</keyword>
<dbReference type="InterPro" id="IPR018046">
    <property type="entry name" value="Pili_assmbl_chaperone_CS"/>
</dbReference>
<evidence type="ECO:0000256" key="2">
    <source>
        <dbReference type="ARBA" id="ARBA00007399"/>
    </source>
</evidence>
<dbReference type="InterPro" id="IPR013783">
    <property type="entry name" value="Ig-like_fold"/>
</dbReference>
<comment type="similarity">
    <text evidence="2 8">Belongs to the periplasmic pilus chaperone family.</text>
</comment>
<dbReference type="InterPro" id="IPR016148">
    <property type="entry name" value="Pili_assmbl_chaperone_C"/>
</dbReference>
<gene>
    <name evidence="12" type="primary">yadV</name>
    <name evidence="12" type="ORF">CCOS864_03876</name>
</gene>
<name>A0A380T395_9PSED</name>
<dbReference type="PROSITE" id="PS00635">
    <property type="entry name" value="PILI_CHAPERONE"/>
    <property type="match status" value="1"/>
</dbReference>
<organism evidence="12 13">
    <name type="scientific">Pseudomonas wadenswilerensis</name>
    <dbReference type="NCBI Taxonomy" id="1785161"/>
    <lineage>
        <taxon>Bacteria</taxon>
        <taxon>Pseudomonadati</taxon>
        <taxon>Pseudomonadota</taxon>
        <taxon>Gammaproteobacteria</taxon>
        <taxon>Pseudomonadales</taxon>
        <taxon>Pseudomonadaceae</taxon>
        <taxon>Pseudomonas</taxon>
    </lineage>
</organism>
<evidence type="ECO:0000256" key="9">
    <source>
        <dbReference type="SAM" id="SignalP"/>
    </source>
</evidence>
<keyword evidence="3" id="KW-1029">Fimbrium biogenesis</keyword>
<dbReference type="PANTHER" id="PTHR30251">
    <property type="entry name" value="PILUS ASSEMBLY CHAPERONE"/>
    <property type="match status" value="1"/>
</dbReference>
<accession>A0A380T395</accession>
<dbReference type="Pfam" id="PF00345">
    <property type="entry name" value="PapD_N"/>
    <property type="match status" value="1"/>
</dbReference>
<dbReference type="InterPro" id="IPR008962">
    <property type="entry name" value="PapD-like_sf"/>
</dbReference>
<keyword evidence="4 9" id="KW-0732">Signal</keyword>
<sequence length="248" mass="26807">MTRFFPSLLTALALLAASVPVHASVVITGTRIIFAAQEREATVNLVNNGKDPSLVQVWVDDGDTRAAPETIQVPFTVTPVLARVEPAQGQSIRLLHTGSPMASDRESLFWFNMLEVPPKTKDSNVLQLAFRTRIKLLYRPQGLPGKAEDAPALVTWHRAPGQDGKPETLVGRNPSAYYVNLGEIKIEYNGKSTSLGTGYIAPYSLGHFISSSPVNPRSTVNFTSINDYGAGNNHNQLLSSTPASTPSP</sequence>
<evidence type="ECO:0000256" key="7">
    <source>
        <dbReference type="ARBA" id="ARBA00023319"/>
    </source>
</evidence>
<dbReference type="GO" id="GO:0030288">
    <property type="term" value="C:outer membrane-bounded periplasmic space"/>
    <property type="evidence" value="ECO:0007669"/>
    <property type="project" value="InterPro"/>
</dbReference>
<comment type="subcellular location">
    <subcellularLocation>
        <location evidence="1 8">Periplasm</location>
    </subcellularLocation>
</comment>
<keyword evidence="13" id="KW-1185">Reference proteome</keyword>
<dbReference type="InterPro" id="IPR050643">
    <property type="entry name" value="Periplasmic_pilus_chap"/>
</dbReference>
<evidence type="ECO:0000256" key="4">
    <source>
        <dbReference type="ARBA" id="ARBA00022729"/>
    </source>
</evidence>
<protein>
    <submittedName>
        <fullName evidence="12">Putative fimbrial chaperone</fullName>
    </submittedName>
</protein>
<evidence type="ECO:0000256" key="6">
    <source>
        <dbReference type="ARBA" id="ARBA00023186"/>
    </source>
</evidence>
<dbReference type="GO" id="GO:0071555">
    <property type="term" value="P:cell wall organization"/>
    <property type="evidence" value="ECO:0007669"/>
    <property type="project" value="InterPro"/>
</dbReference>
<feature type="signal peptide" evidence="9">
    <location>
        <begin position="1"/>
        <end position="23"/>
    </location>
</feature>
<keyword evidence="5" id="KW-0574">Periplasm</keyword>
<keyword evidence="6 8" id="KW-0143">Chaperone</keyword>
<dbReference type="Gene3D" id="2.60.40.10">
    <property type="entry name" value="Immunoglobulins"/>
    <property type="match status" value="2"/>
</dbReference>
<dbReference type="InterPro" id="IPR016147">
    <property type="entry name" value="Pili_assmbl_chaperone_N"/>
</dbReference>
<feature type="chain" id="PRO_5016682542" evidence="9">
    <location>
        <begin position="24"/>
        <end position="248"/>
    </location>
</feature>
<dbReference type="PRINTS" id="PR00969">
    <property type="entry name" value="CHAPERONPILI"/>
</dbReference>